<feature type="region of interest" description="Disordered" evidence="1">
    <location>
        <begin position="192"/>
        <end position="236"/>
    </location>
</feature>
<dbReference type="AlphaFoldDB" id="A0A914UUX0"/>
<protein>
    <submittedName>
        <fullName evidence="3">SWIM-type domain-containing protein</fullName>
    </submittedName>
</protein>
<keyword evidence="2" id="KW-1185">Reference proteome</keyword>
<name>A0A914UUX0_9BILA</name>
<accession>A0A914UUX0</accession>
<dbReference type="Proteomes" id="UP000887566">
    <property type="component" value="Unplaced"/>
</dbReference>
<dbReference type="WBParaSite" id="PSAMB.scaffold1258size33735.g11993.t1">
    <property type="protein sequence ID" value="PSAMB.scaffold1258size33735.g11993.t1"/>
    <property type="gene ID" value="PSAMB.scaffold1258size33735.g11993"/>
</dbReference>
<evidence type="ECO:0000256" key="1">
    <source>
        <dbReference type="SAM" id="MobiDB-lite"/>
    </source>
</evidence>
<sequence>MEEIVTSRQQLANRDHDAALYYILNPTEIRIVDDDHWQVESRRTDVEKEPYDIRRLQKKCPSDCQMLCRVCKVCPHMFTCTCYKNTHESGRIACAHIHAVHYMVGASADDDEDDDDIIIAQLPEPPVDSTDESVLDRTIEFVSSETDADLQTWLRRHENADGSASAESIVAAFKQMKEIFIEATAQNDPSVLPFEPIDKSRRRKMSPQRRLSTFAQRSKKRAKTMTEEEIAERREENERLERFLELRDDADFV</sequence>
<evidence type="ECO:0000313" key="2">
    <source>
        <dbReference type="Proteomes" id="UP000887566"/>
    </source>
</evidence>
<reference evidence="3" key="1">
    <citation type="submission" date="2022-11" db="UniProtKB">
        <authorList>
            <consortium name="WormBaseParasite"/>
        </authorList>
    </citation>
    <scope>IDENTIFICATION</scope>
</reference>
<proteinExistence type="predicted"/>
<evidence type="ECO:0000313" key="3">
    <source>
        <dbReference type="WBParaSite" id="PSAMB.scaffold1258size33735.g11993.t1"/>
    </source>
</evidence>
<organism evidence="2 3">
    <name type="scientific">Plectus sambesii</name>
    <dbReference type="NCBI Taxonomy" id="2011161"/>
    <lineage>
        <taxon>Eukaryota</taxon>
        <taxon>Metazoa</taxon>
        <taxon>Ecdysozoa</taxon>
        <taxon>Nematoda</taxon>
        <taxon>Chromadorea</taxon>
        <taxon>Plectida</taxon>
        <taxon>Plectina</taxon>
        <taxon>Plectoidea</taxon>
        <taxon>Plectidae</taxon>
        <taxon>Plectus</taxon>
    </lineage>
</organism>